<keyword evidence="5" id="KW-0862">Zinc</keyword>
<dbReference type="FunFam" id="3.30.160.60:FF:000202">
    <property type="entry name" value="Zinc finger protein 574"/>
    <property type="match status" value="1"/>
</dbReference>
<feature type="compositionally biased region" description="Basic and acidic residues" evidence="10">
    <location>
        <begin position="401"/>
        <end position="414"/>
    </location>
</feature>
<keyword evidence="3" id="KW-0677">Repeat</keyword>
<evidence type="ECO:0000256" key="9">
    <source>
        <dbReference type="SAM" id="Coils"/>
    </source>
</evidence>
<dbReference type="GO" id="GO:0000978">
    <property type="term" value="F:RNA polymerase II cis-regulatory region sequence-specific DNA binding"/>
    <property type="evidence" value="ECO:0007669"/>
    <property type="project" value="TreeGrafter"/>
</dbReference>
<evidence type="ECO:0000256" key="6">
    <source>
        <dbReference type="ARBA" id="ARBA00023125"/>
    </source>
</evidence>
<feature type="domain" description="C2H2-type" evidence="11">
    <location>
        <begin position="350"/>
        <end position="377"/>
    </location>
</feature>
<feature type="compositionally biased region" description="Low complexity" evidence="10">
    <location>
        <begin position="417"/>
        <end position="428"/>
    </location>
</feature>
<evidence type="ECO:0000259" key="12">
    <source>
        <dbReference type="PROSITE" id="PS50994"/>
    </source>
</evidence>
<dbReference type="PANTHER" id="PTHR24376">
    <property type="entry name" value="ZINC FINGER PROTEIN"/>
    <property type="match status" value="1"/>
</dbReference>
<dbReference type="Proteomes" id="UP001430953">
    <property type="component" value="Unassembled WGS sequence"/>
</dbReference>
<keyword evidence="4 8" id="KW-0863">Zinc-finger</keyword>
<dbReference type="InterPro" id="IPR013087">
    <property type="entry name" value="Znf_C2H2_type"/>
</dbReference>
<dbReference type="InterPro" id="IPR012337">
    <property type="entry name" value="RNaseH-like_sf"/>
</dbReference>
<dbReference type="PANTHER" id="PTHR24376:SF243">
    <property type="entry name" value="C2H2-TYPE DOMAIN-CONTAINING PROTEIN"/>
    <property type="match status" value="1"/>
</dbReference>
<dbReference type="GO" id="GO:0008270">
    <property type="term" value="F:zinc ion binding"/>
    <property type="evidence" value="ECO:0007669"/>
    <property type="project" value="UniProtKB-KW"/>
</dbReference>
<evidence type="ECO:0000256" key="7">
    <source>
        <dbReference type="ARBA" id="ARBA00023242"/>
    </source>
</evidence>
<dbReference type="Pfam" id="PF00096">
    <property type="entry name" value="zf-C2H2"/>
    <property type="match status" value="10"/>
</dbReference>
<feature type="domain" description="C2H2-type" evidence="11">
    <location>
        <begin position="649"/>
        <end position="676"/>
    </location>
</feature>
<dbReference type="Pfam" id="PF12874">
    <property type="entry name" value="zf-met"/>
    <property type="match status" value="1"/>
</dbReference>
<evidence type="ECO:0000313" key="14">
    <source>
        <dbReference type="Proteomes" id="UP001430953"/>
    </source>
</evidence>
<sequence length="873" mass="101646">MNEKIPQSTCVRKSLDHLLPEDKSQDFLTIKQETEFLKNTQSSQFEENKVIYVQLLSEEKDEKVKQDINFSDILETDHQTDSSSHLPEKIANISEKLYNKGCIDVIEMTVEPTFNYKYFLVYQDQFSKFVVLKALHSNTAKEVAANLLDVFGIIGAPRVLHSSSGRTFTEQVVYEIRSLWNDLFILHGDISNCEISRRDFKSLLQSWMRKNPTRTWCEGLNFIQIVHNSTYCCQNDKVPYDVLFRQNARENFQGMEKDMEGMKTEEEWLKYLSNKDGNVAVIEDLKNTSNRINQCEENAQGTQKALLKTIICSNNKSESRTDDAHTTNSISIVETVVKNELKVEEDTQSLKCKYCQKQYMKIGHLKNHIKIHKVKKILCCKLCNKTFDIPRLHAKHMKQSHGQDEGTDKKKEMPIGRNTRNNANALTANREKPVIQVKQDTSDPEINKDYNSSLEAKDSSDKINNKSSIQRSKRKLPAETRVSKIQSLQCTYCKQKFSFPSVLERHMRSHTNERPYMCDICNKSFKQLGHLSQHSLTHHDYRSFQCTVCGIKFESLDLLKEHAHTHKDEMTKTATTTTASKSRDAYPSIYRLFECDSCKKVFTTKSVLERHIFTHTQERQYDCKVCGKRFKQAGHVKSHMLVHTGERRFQCTICSKRFSLSNSLKKHMYVHNGEKPYQCDVCGARFLEKRNLNGHLLTHTNERPYCCKICGKRYTLADTLRRHVSAAHEDGRTYQCEICAKMFKQLAHLSVHKKVHNDERPFQCHLCEKNFKHKNVLKSHLAIHANVRPFECDVCKATFVRKTNLQTHISSAHMNERPYICNICNKRFKQISHLNGHVVVHSNLMPYKCDYCDRRCNRLDNLKKHMRLHVKKE</sequence>
<dbReference type="GO" id="GO:0032502">
    <property type="term" value="P:developmental process"/>
    <property type="evidence" value="ECO:0007669"/>
    <property type="project" value="UniProtKB-ARBA"/>
</dbReference>
<dbReference type="FunFam" id="3.30.160.60:FF:000882">
    <property type="entry name" value="Predicted gene, 21060"/>
    <property type="match status" value="1"/>
</dbReference>
<dbReference type="SUPFAM" id="SSF57667">
    <property type="entry name" value="beta-beta-alpha zinc fingers"/>
    <property type="match status" value="9"/>
</dbReference>
<dbReference type="PROSITE" id="PS50994">
    <property type="entry name" value="INTEGRASE"/>
    <property type="match status" value="1"/>
</dbReference>
<dbReference type="FunFam" id="3.30.160.60:FF:000065">
    <property type="entry name" value="B-cell CLL/lymphoma 6, member B"/>
    <property type="match status" value="1"/>
</dbReference>
<comment type="caution">
    <text evidence="13">The sequence shown here is derived from an EMBL/GenBank/DDBJ whole genome shotgun (WGS) entry which is preliminary data.</text>
</comment>
<evidence type="ECO:0000256" key="2">
    <source>
        <dbReference type="ARBA" id="ARBA00022723"/>
    </source>
</evidence>
<feature type="domain" description="C2H2-type" evidence="11">
    <location>
        <begin position="705"/>
        <end position="733"/>
    </location>
</feature>
<dbReference type="InterPro" id="IPR036236">
    <property type="entry name" value="Znf_C2H2_sf"/>
</dbReference>
<feature type="domain" description="C2H2-type" evidence="11">
    <location>
        <begin position="621"/>
        <end position="648"/>
    </location>
</feature>
<feature type="domain" description="C2H2-type" evidence="11">
    <location>
        <begin position="544"/>
        <end position="571"/>
    </location>
</feature>
<evidence type="ECO:0000256" key="8">
    <source>
        <dbReference type="PROSITE-ProRule" id="PRU00042"/>
    </source>
</evidence>
<keyword evidence="6" id="KW-0238">DNA-binding</keyword>
<dbReference type="InterPro" id="IPR036397">
    <property type="entry name" value="RNaseH_sf"/>
</dbReference>
<dbReference type="PROSITE" id="PS50157">
    <property type="entry name" value="ZINC_FINGER_C2H2_2"/>
    <property type="match status" value="14"/>
</dbReference>
<dbReference type="Gene3D" id="3.30.420.10">
    <property type="entry name" value="Ribonuclease H-like superfamily/Ribonuclease H"/>
    <property type="match status" value="1"/>
</dbReference>
<feature type="domain" description="C2H2-type" evidence="11">
    <location>
        <begin position="593"/>
        <end position="620"/>
    </location>
</feature>
<dbReference type="Gene3D" id="3.30.160.60">
    <property type="entry name" value="Classic Zinc Finger"/>
    <property type="match status" value="14"/>
</dbReference>
<dbReference type="FunFam" id="3.30.160.60:FF:000624">
    <property type="entry name" value="zinc finger protein 697"/>
    <property type="match status" value="1"/>
</dbReference>
<dbReference type="FunFam" id="3.30.160.60:FF:000145">
    <property type="entry name" value="Zinc finger protein 574"/>
    <property type="match status" value="1"/>
</dbReference>
<keyword evidence="14" id="KW-1185">Reference proteome</keyword>
<dbReference type="GO" id="GO:0001228">
    <property type="term" value="F:DNA-binding transcription activator activity, RNA polymerase II-specific"/>
    <property type="evidence" value="ECO:0007669"/>
    <property type="project" value="TreeGrafter"/>
</dbReference>
<evidence type="ECO:0000259" key="11">
    <source>
        <dbReference type="PROSITE" id="PS50157"/>
    </source>
</evidence>
<comment type="subcellular location">
    <subcellularLocation>
        <location evidence="1">Nucleus</location>
    </subcellularLocation>
</comment>
<evidence type="ECO:0000256" key="4">
    <source>
        <dbReference type="ARBA" id="ARBA00022771"/>
    </source>
</evidence>
<feature type="domain" description="C2H2-type" evidence="11">
    <location>
        <begin position="516"/>
        <end position="543"/>
    </location>
</feature>
<evidence type="ECO:0000256" key="1">
    <source>
        <dbReference type="ARBA" id="ARBA00004123"/>
    </source>
</evidence>
<evidence type="ECO:0000256" key="3">
    <source>
        <dbReference type="ARBA" id="ARBA00022737"/>
    </source>
</evidence>
<protein>
    <recommendedName>
        <fullName evidence="15">Zinc finger protein</fullName>
    </recommendedName>
</protein>
<feature type="domain" description="C2H2-type" evidence="11">
    <location>
        <begin position="762"/>
        <end position="789"/>
    </location>
</feature>
<feature type="domain" description="C2H2-type" evidence="11">
    <location>
        <begin position="847"/>
        <end position="873"/>
    </location>
</feature>
<dbReference type="SMART" id="SM00355">
    <property type="entry name" value="ZnF_C2H2"/>
    <property type="match status" value="15"/>
</dbReference>
<feature type="compositionally biased region" description="Basic and acidic residues" evidence="10">
    <location>
        <begin position="455"/>
        <end position="464"/>
    </location>
</feature>
<feature type="domain" description="Integrase catalytic" evidence="12">
    <location>
        <begin position="83"/>
        <end position="176"/>
    </location>
</feature>
<feature type="domain" description="C2H2-type" evidence="11">
    <location>
        <begin position="734"/>
        <end position="761"/>
    </location>
</feature>
<evidence type="ECO:0008006" key="15">
    <source>
        <dbReference type="Google" id="ProtNLM"/>
    </source>
</evidence>
<feature type="domain" description="C2H2-type" evidence="11">
    <location>
        <begin position="488"/>
        <end position="515"/>
    </location>
</feature>
<dbReference type="FunFam" id="3.30.160.60:FF:000446">
    <property type="entry name" value="Zinc finger protein"/>
    <property type="match status" value="1"/>
</dbReference>
<keyword evidence="2" id="KW-0479">Metal-binding</keyword>
<dbReference type="GO" id="GO:0005634">
    <property type="term" value="C:nucleus"/>
    <property type="evidence" value="ECO:0007669"/>
    <property type="project" value="UniProtKB-SubCell"/>
</dbReference>
<dbReference type="AlphaFoldDB" id="A0AAW2FN51"/>
<organism evidence="13 14">
    <name type="scientific">Cardiocondyla obscurior</name>
    <dbReference type="NCBI Taxonomy" id="286306"/>
    <lineage>
        <taxon>Eukaryota</taxon>
        <taxon>Metazoa</taxon>
        <taxon>Ecdysozoa</taxon>
        <taxon>Arthropoda</taxon>
        <taxon>Hexapoda</taxon>
        <taxon>Insecta</taxon>
        <taxon>Pterygota</taxon>
        <taxon>Neoptera</taxon>
        <taxon>Endopterygota</taxon>
        <taxon>Hymenoptera</taxon>
        <taxon>Apocrita</taxon>
        <taxon>Aculeata</taxon>
        <taxon>Formicoidea</taxon>
        <taxon>Formicidae</taxon>
        <taxon>Myrmicinae</taxon>
        <taxon>Cardiocondyla</taxon>
    </lineage>
</organism>
<feature type="region of interest" description="Disordered" evidence="10">
    <location>
        <begin position="395"/>
        <end position="478"/>
    </location>
</feature>
<feature type="coiled-coil region" evidence="9">
    <location>
        <begin position="245"/>
        <end position="305"/>
    </location>
</feature>
<evidence type="ECO:0000313" key="13">
    <source>
        <dbReference type="EMBL" id="KAL0117384.1"/>
    </source>
</evidence>
<feature type="domain" description="C2H2-type" evidence="11">
    <location>
        <begin position="790"/>
        <end position="818"/>
    </location>
</feature>
<evidence type="ECO:0000256" key="10">
    <source>
        <dbReference type="SAM" id="MobiDB-lite"/>
    </source>
</evidence>
<proteinExistence type="predicted"/>
<feature type="domain" description="C2H2-type" evidence="11">
    <location>
        <begin position="819"/>
        <end position="846"/>
    </location>
</feature>
<accession>A0AAW2FN51</accession>
<dbReference type="FunFam" id="3.30.160.60:FF:000264">
    <property type="entry name" value="Zinc finger protein 236"/>
    <property type="match status" value="1"/>
</dbReference>
<dbReference type="SUPFAM" id="SSF53098">
    <property type="entry name" value="Ribonuclease H-like"/>
    <property type="match status" value="1"/>
</dbReference>
<keyword evidence="9" id="KW-0175">Coiled coil</keyword>
<reference evidence="13 14" key="1">
    <citation type="submission" date="2023-03" db="EMBL/GenBank/DDBJ databases">
        <title>High recombination rates correlate with genetic variation in Cardiocondyla obscurior ants.</title>
        <authorList>
            <person name="Errbii M."/>
        </authorList>
    </citation>
    <scope>NUCLEOTIDE SEQUENCE [LARGE SCALE GENOMIC DNA]</scope>
    <source>
        <strain evidence="13">Alpha-2009</strain>
        <tissue evidence="13">Whole body</tissue>
    </source>
</reference>
<dbReference type="GO" id="GO:0015074">
    <property type="term" value="P:DNA integration"/>
    <property type="evidence" value="ECO:0007669"/>
    <property type="project" value="InterPro"/>
</dbReference>
<evidence type="ECO:0000256" key="5">
    <source>
        <dbReference type="ARBA" id="ARBA00022833"/>
    </source>
</evidence>
<gene>
    <name evidence="13" type="ORF">PUN28_010308</name>
</gene>
<dbReference type="PROSITE" id="PS00028">
    <property type="entry name" value="ZINC_FINGER_C2H2_1"/>
    <property type="match status" value="15"/>
</dbReference>
<keyword evidence="7" id="KW-0539">Nucleus</keyword>
<feature type="domain" description="C2H2-type" evidence="11">
    <location>
        <begin position="677"/>
        <end position="704"/>
    </location>
</feature>
<dbReference type="InterPro" id="IPR001584">
    <property type="entry name" value="Integrase_cat-core"/>
</dbReference>
<name>A0AAW2FN51_9HYME</name>
<dbReference type="EMBL" id="JADYXP020000009">
    <property type="protein sequence ID" value="KAL0117384.1"/>
    <property type="molecule type" value="Genomic_DNA"/>
</dbReference>